<protein>
    <recommendedName>
        <fullName evidence="2">Carboxypeptidase regulatory-like domain-containing protein</fullName>
    </recommendedName>
</protein>
<accession>A0A0F9FYW4</accession>
<name>A0A0F9FYW4_9ZZZZ</name>
<feature type="non-terminal residue" evidence="1">
    <location>
        <position position="296"/>
    </location>
</feature>
<dbReference type="Gene3D" id="2.60.40.1120">
    <property type="entry name" value="Carboxypeptidase-like, regulatory domain"/>
    <property type="match status" value="1"/>
</dbReference>
<reference evidence="1" key="1">
    <citation type="journal article" date="2015" name="Nature">
        <title>Complex archaea that bridge the gap between prokaryotes and eukaryotes.</title>
        <authorList>
            <person name="Spang A."/>
            <person name="Saw J.H."/>
            <person name="Jorgensen S.L."/>
            <person name="Zaremba-Niedzwiedzka K."/>
            <person name="Martijn J."/>
            <person name="Lind A.E."/>
            <person name="van Eijk R."/>
            <person name="Schleper C."/>
            <person name="Guy L."/>
            <person name="Ettema T.J."/>
        </authorList>
    </citation>
    <scope>NUCLEOTIDE SEQUENCE</scope>
</reference>
<dbReference type="PROSITE" id="PS51257">
    <property type="entry name" value="PROKAR_LIPOPROTEIN"/>
    <property type="match status" value="1"/>
</dbReference>
<evidence type="ECO:0008006" key="2">
    <source>
        <dbReference type="Google" id="ProtNLM"/>
    </source>
</evidence>
<dbReference type="SUPFAM" id="SSF49464">
    <property type="entry name" value="Carboxypeptidase regulatory domain-like"/>
    <property type="match status" value="2"/>
</dbReference>
<evidence type="ECO:0000313" key="1">
    <source>
        <dbReference type="EMBL" id="KKL56302.1"/>
    </source>
</evidence>
<gene>
    <name evidence="1" type="ORF">LCGC14_2246760</name>
</gene>
<dbReference type="AlphaFoldDB" id="A0A0F9FYW4"/>
<dbReference type="EMBL" id="LAZR01030541">
    <property type="protein sequence ID" value="KKL56302.1"/>
    <property type="molecule type" value="Genomic_DNA"/>
</dbReference>
<comment type="caution">
    <text evidence="1">The sequence shown here is derived from an EMBL/GenBank/DDBJ whole genome shotgun (WGS) entry which is preliminary data.</text>
</comment>
<organism evidence="1">
    <name type="scientific">marine sediment metagenome</name>
    <dbReference type="NCBI Taxonomy" id="412755"/>
    <lineage>
        <taxon>unclassified sequences</taxon>
        <taxon>metagenomes</taxon>
        <taxon>ecological metagenomes</taxon>
    </lineage>
</organism>
<sequence>MDNKGNKLGGVFLLCGLVLAGGACYCKASPPDGIGVKLLFSLGQKAPDDQPVTVSVSGRITDARTKKPIPHALVRGHIFTWRHSGPELFDKFPYAEVKADADGKYELQFVMLLATSGPVKGKNSICVYTGSPGYETRPLYVGPNVTAAKTNYTNVDIALGDGELISGKVVDEDNNPVEGAIVRVKNGSNADWEFFGALGQGHTDENGEFRIWSSRQVIGPRAWLRIIKPGYGVGFFWNISEKDSMGTLVLPRGGIVVGRVVDKAGRGVQGAEVCARNYRGLIDKTLTDKDGKYELR</sequence>
<dbReference type="InterPro" id="IPR008969">
    <property type="entry name" value="CarboxyPept-like_regulatory"/>
</dbReference>
<proteinExistence type="predicted"/>